<dbReference type="RefSeq" id="WP_121482065.1">
    <property type="nucleotide sequence ID" value="NZ_CP032707.1"/>
</dbReference>
<dbReference type="InterPro" id="IPR016920">
    <property type="entry name" value="UCP029477"/>
</dbReference>
<organism evidence="2 3">
    <name type="scientific">Brevundimonas naejangsanensis</name>
    <dbReference type="NCBI Taxonomy" id="588932"/>
    <lineage>
        <taxon>Bacteria</taxon>
        <taxon>Pseudomonadati</taxon>
        <taxon>Pseudomonadota</taxon>
        <taxon>Alphaproteobacteria</taxon>
        <taxon>Caulobacterales</taxon>
        <taxon>Caulobacteraceae</taxon>
        <taxon>Brevundimonas</taxon>
    </lineage>
</organism>
<accession>A0A494REW3</accession>
<reference evidence="2 3" key="1">
    <citation type="submission" date="2018-10" db="EMBL/GenBank/DDBJ databases">
        <title>Complete genome sequence of Brevundimonas naejangsanensis BRV3.</title>
        <authorList>
            <person name="Berrios L."/>
            <person name="Ely B."/>
        </authorList>
    </citation>
    <scope>NUCLEOTIDE SEQUENCE [LARGE SCALE GENOMIC DNA]</scope>
    <source>
        <strain evidence="2 3">BRV3</strain>
    </source>
</reference>
<dbReference type="InterPro" id="IPR012347">
    <property type="entry name" value="Ferritin-like"/>
</dbReference>
<dbReference type="InterPro" id="IPR019052">
    <property type="entry name" value="DUF2383"/>
</dbReference>
<protein>
    <submittedName>
        <fullName evidence="2">PA2169 family four-helix-bundle protein</fullName>
    </submittedName>
</protein>
<dbReference type="AlphaFoldDB" id="A0A494REW3"/>
<sequence length="161" mass="17314">MSAGNSHDVKVLNGLVEGLIDSADGYREAAAEAADPGHSDWFEARAAERRRLADDLRAAVRERGGSPEEEGSILAKAQRAFMDVKAALLRDDASVVGSVESGEDHLKGRFERALADAGLSATTKETVRRAYAEVKAGHDQMSALKHSLEAQRDADNPLYPK</sequence>
<dbReference type="PIRSF" id="PIRSF029477">
    <property type="entry name" value="UCP029477"/>
    <property type="match status" value="1"/>
</dbReference>
<dbReference type="EMBL" id="CP032707">
    <property type="protein sequence ID" value="AYG94917.1"/>
    <property type="molecule type" value="Genomic_DNA"/>
</dbReference>
<gene>
    <name evidence="2" type="ORF">D8I30_06780</name>
</gene>
<name>A0A494REW3_9CAUL</name>
<evidence type="ECO:0000313" key="3">
    <source>
        <dbReference type="Proteomes" id="UP000276984"/>
    </source>
</evidence>
<evidence type="ECO:0000313" key="2">
    <source>
        <dbReference type="EMBL" id="AYG94917.1"/>
    </source>
</evidence>
<dbReference type="SUPFAM" id="SSF47240">
    <property type="entry name" value="Ferritin-like"/>
    <property type="match status" value="1"/>
</dbReference>
<dbReference type="InterPro" id="IPR009078">
    <property type="entry name" value="Ferritin-like_SF"/>
</dbReference>
<dbReference type="InterPro" id="IPR011971">
    <property type="entry name" value="CHP02284"/>
</dbReference>
<proteinExistence type="predicted"/>
<feature type="domain" description="DUF2383" evidence="1">
    <location>
        <begin position="9"/>
        <end position="115"/>
    </location>
</feature>
<dbReference type="NCBIfam" id="TIGR02284">
    <property type="entry name" value="PA2169 family four-helix-bundle protein"/>
    <property type="match status" value="1"/>
</dbReference>
<dbReference type="Pfam" id="PF09537">
    <property type="entry name" value="DUF2383"/>
    <property type="match status" value="1"/>
</dbReference>
<evidence type="ECO:0000259" key="1">
    <source>
        <dbReference type="Pfam" id="PF09537"/>
    </source>
</evidence>
<dbReference type="Proteomes" id="UP000276984">
    <property type="component" value="Chromosome"/>
</dbReference>
<dbReference type="OrthoDB" id="7265085at2"/>
<dbReference type="Gene3D" id="1.20.1260.10">
    <property type="match status" value="1"/>
</dbReference>
<keyword evidence="3" id="KW-1185">Reference proteome</keyword>